<organism evidence="2 3">
    <name type="scientific">Punica granatum</name>
    <name type="common">Pomegranate</name>
    <dbReference type="NCBI Taxonomy" id="22663"/>
    <lineage>
        <taxon>Eukaryota</taxon>
        <taxon>Viridiplantae</taxon>
        <taxon>Streptophyta</taxon>
        <taxon>Embryophyta</taxon>
        <taxon>Tracheophyta</taxon>
        <taxon>Spermatophyta</taxon>
        <taxon>Magnoliopsida</taxon>
        <taxon>eudicotyledons</taxon>
        <taxon>Gunneridae</taxon>
        <taxon>Pentapetalae</taxon>
        <taxon>rosids</taxon>
        <taxon>malvids</taxon>
        <taxon>Myrtales</taxon>
        <taxon>Lythraceae</taxon>
        <taxon>Punica</taxon>
    </lineage>
</organism>
<dbReference type="InterPro" id="IPR043502">
    <property type="entry name" value="DNA/RNA_pol_sf"/>
</dbReference>
<dbReference type="PANTHER" id="PTHR35046">
    <property type="entry name" value="ZINC KNUCKLE (CCHC-TYPE) FAMILY PROTEIN"/>
    <property type="match status" value="1"/>
</dbReference>
<feature type="compositionally biased region" description="Acidic residues" evidence="1">
    <location>
        <begin position="11"/>
        <end position="22"/>
    </location>
</feature>
<evidence type="ECO:0000313" key="2">
    <source>
        <dbReference type="EMBL" id="PKI41677.1"/>
    </source>
</evidence>
<proteinExistence type="predicted"/>
<dbReference type="Proteomes" id="UP000233551">
    <property type="component" value="Unassembled WGS sequence"/>
</dbReference>
<comment type="caution">
    <text evidence="2">The sequence shown here is derived from an EMBL/GenBank/DDBJ whole genome shotgun (WGS) entry which is preliminary data.</text>
</comment>
<dbReference type="AlphaFoldDB" id="A0A2I0ICF4"/>
<sequence>MVMRHNGEIVTDNEDSDTDDMPPLENISEDKYLAPDALTLVARRALNLQTKGVEKVQRDDIFHTRCYVKDKEYEDVFPEEIPPRLPPIQEIKYQIDFVPDTTIPNRLAYRSNPDETKELQRQISELLEKEYVRESMSPCAVTVILVPKKDETWRMCVDYRAINNITVDLLLSTLMIYSFIAKT</sequence>
<dbReference type="Gene3D" id="3.10.10.10">
    <property type="entry name" value="HIV Type 1 Reverse Transcriptase, subunit A, domain 1"/>
    <property type="match status" value="1"/>
</dbReference>
<dbReference type="PANTHER" id="PTHR35046:SF9">
    <property type="entry name" value="RNA-DIRECTED DNA POLYMERASE"/>
    <property type="match status" value="1"/>
</dbReference>
<feature type="region of interest" description="Disordered" evidence="1">
    <location>
        <begin position="1"/>
        <end position="27"/>
    </location>
</feature>
<keyword evidence="3" id="KW-1185">Reference proteome</keyword>
<evidence type="ECO:0000313" key="3">
    <source>
        <dbReference type="Proteomes" id="UP000233551"/>
    </source>
</evidence>
<dbReference type="SUPFAM" id="SSF56672">
    <property type="entry name" value="DNA/RNA polymerases"/>
    <property type="match status" value="1"/>
</dbReference>
<gene>
    <name evidence="2" type="ORF">CRG98_037930</name>
</gene>
<accession>A0A2I0ICF4</accession>
<evidence type="ECO:0000256" key="1">
    <source>
        <dbReference type="SAM" id="MobiDB-lite"/>
    </source>
</evidence>
<dbReference type="EMBL" id="PGOL01003329">
    <property type="protein sequence ID" value="PKI41677.1"/>
    <property type="molecule type" value="Genomic_DNA"/>
</dbReference>
<name>A0A2I0ICF4_PUNGR</name>
<protein>
    <recommendedName>
        <fullName evidence="4">Reverse transcriptase domain-containing protein</fullName>
    </recommendedName>
</protein>
<evidence type="ECO:0008006" key="4">
    <source>
        <dbReference type="Google" id="ProtNLM"/>
    </source>
</evidence>
<reference evidence="2 3" key="1">
    <citation type="submission" date="2017-11" db="EMBL/GenBank/DDBJ databases">
        <title>De-novo sequencing of pomegranate (Punica granatum L.) genome.</title>
        <authorList>
            <person name="Akparov Z."/>
            <person name="Amiraslanov A."/>
            <person name="Hajiyeva S."/>
            <person name="Abbasov M."/>
            <person name="Kaur K."/>
            <person name="Hamwieh A."/>
            <person name="Solovyev V."/>
            <person name="Salamov A."/>
            <person name="Braich B."/>
            <person name="Kosarev P."/>
            <person name="Mahmoud A."/>
            <person name="Hajiyev E."/>
            <person name="Babayeva S."/>
            <person name="Izzatullayeva V."/>
            <person name="Mammadov A."/>
            <person name="Mammadov A."/>
            <person name="Sharifova S."/>
            <person name="Ojaghi J."/>
            <person name="Eynullazada K."/>
            <person name="Bayramov B."/>
            <person name="Abdulazimova A."/>
            <person name="Shahmuradov I."/>
        </authorList>
    </citation>
    <scope>NUCLEOTIDE SEQUENCE [LARGE SCALE GENOMIC DNA]</scope>
    <source>
        <strain evidence="3">cv. AG2017</strain>
        <tissue evidence="2">Leaf</tissue>
    </source>
</reference>